<dbReference type="PROSITE" id="PS00687">
    <property type="entry name" value="ALDEHYDE_DEHYDR_GLU"/>
    <property type="match status" value="1"/>
</dbReference>
<dbReference type="SUPFAM" id="SSF53720">
    <property type="entry name" value="ALDH-like"/>
    <property type="match status" value="1"/>
</dbReference>
<dbReference type="AlphaFoldDB" id="A0A9N9QEV7"/>
<keyword evidence="3" id="KW-0520">NAD</keyword>
<dbReference type="PIRSF" id="PIRSF036492">
    <property type="entry name" value="ALDH"/>
    <property type="match status" value="1"/>
</dbReference>
<name>A0A9N9QEV7_9CUCU</name>
<dbReference type="PROSITE" id="PS00070">
    <property type="entry name" value="ALDEHYDE_DEHYDR_CYS"/>
    <property type="match status" value="1"/>
</dbReference>
<evidence type="ECO:0000256" key="5">
    <source>
        <dbReference type="PIRSR" id="PIRSR036492-1"/>
    </source>
</evidence>
<dbReference type="Proteomes" id="UP001152799">
    <property type="component" value="Chromosome 4"/>
</dbReference>
<dbReference type="InterPro" id="IPR029510">
    <property type="entry name" value="Ald_DH_CS_GLU"/>
</dbReference>
<evidence type="ECO:0000256" key="1">
    <source>
        <dbReference type="ARBA" id="ARBA00009986"/>
    </source>
</evidence>
<dbReference type="InterPro" id="IPR012394">
    <property type="entry name" value="Aldehyde_DH_NAD(P)"/>
</dbReference>
<evidence type="ECO:0000256" key="8">
    <source>
        <dbReference type="SAM" id="Phobius"/>
    </source>
</evidence>
<dbReference type="Gene3D" id="3.40.605.10">
    <property type="entry name" value="Aldehyde Dehydrogenase, Chain A, domain 1"/>
    <property type="match status" value="1"/>
</dbReference>
<evidence type="ECO:0000259" key="9">
    <source>
        <dbReference type="Pfam" id="PF00171"/>
    </source>
</evidence>
<organism evidence="10 11">
    <name type="scientific">Ceutorhynchus assimilis</name>
    <name type="common">cabbage seed weevil</name>
    <dbReference type="NCBI Taxonomy" id="467358"/>
    <lineage>
        <taxon>Eukaryota</taxon>
        <taxon>Metazoa</taxon>
        <taxon>Ecdysozoa</taxon>
        <taxon>Arthropoda</taxon>
        <taxon>Hexapoda</taxon>
        <taxon>Insecta</taxon>
        <taxon>Pterygota</taxon>
        <taxon>Neoptera</taxon>
        <taxon>Endopterygota</taxon>
        <taxon>Coleoptera</taxon>
        <taxon>Polyphaga</taxon>
        <taxon>Cucujiformia</taxon>
        <taxon>Curculionidae</taxon>
        <taxon>Ceutorhynchinae</taxon>
        <taxon>Ceutorhynchus</taxon>
    </lineage>
</organism>
<evidence type="ECO:0000256" key="3">
    <source>
        <dbReference type="ARBA" id="ARBA00023027"/>
    </source>
</evidence>
<evidence type="ECO:0000256" key="4">
    <source>
        <dbReference type="PIRNR" id="PIRNR036492"/>
    </source>
</evidence>
<keyword evidence="8" id="KW-0812">Transmembrane</keyword>
<sequence>MTDGEYILPRVQNSHNGTNHVSIIDMETATAVEKRSASETVAVARKAFNSGKTVPYEFRLQQLKNLKRFMEENGKEICNTLYADFRKPQQECYVLEIDFMIAKADHIIKNLKSWMKPEKPDKPLINFFDNLRIYSDPLGVVLVLGAWNYPLNLTLGPVLGAIAAGNCCIIKPSDVSVHTSQFFFDNLPRYIDKECYPVVLGGIPETTDLLKERFDYIFYTGSTQVGKIVHKAAAKHLTPCTLELGGKSPTFIDSTADIAMATKRILWGKFSNCGQTCVAPDYLLCTQEVQEKFLQHAEKYIKEAFGSNIKQSKDLARIINERSFIRICNLLRNQKIAFGGNVDAQELYISPTILVDVKPDDDIMKEEIFGPVLPIVIVKDAQEAVNLINSKEKPLAMYVFTKNQKIKDLFLTKTSSGGVCINDTMMHLAVEYLPFGGVGNSGMGSYHGKKTFDTFVHKKSVLLRTFNPINEKTQEMRYPPYSEKHTKLLRMAFNIFNRHVSVKRFLTYSLVFGLGVAVTVGGFFVKKHFDDKK</sequence>
<keyword evidence="11" id="KW-1185">Reference proteome</keyword>
<feature type="domain" description="Aldehyde dehydrogenase" evidence="9">
    <location>
        <begin position="28"/>
        <end position="461"/>
    </location>
</feature>
<evidence type="ECO:0000313" key="10">
    <source>
        <dbReference type="EMBL" id="CAG9767457.1"/>
    </source>
</evidence>
<dbReference type="InterPro" id="IPR016160">
    <property type="entry name" value="Ald_DH_CS_CYS"/>
</dbReference>
<keyword evidence="8" id="KW-0472">Membrane</keyword>
<dbReference type="FunFam" id="3.40.605.10:FF:000004">
    <property type="entry name" value="Aldehyde dehydrogenase"/>
    <property type="match status" value="1"/>
</dbReference>
<dbReference type="GO" id="GO:0005737">
    <property type="term" value="C:cytoplasm"/>
    <property type="evidence" value="ECO:0007669"/>
    <property type="project" value="TreeGrafter"/>
</dbReference>
<comment type="similarity">
    <text evidence="1 4 7">Belongs to the aldehyde dehydrogenase family.</text>
</comment>
<reference evidence="10" key="1">
    <citation type="submission" date="2022-01" db="EMBL/GenBank/DDBJ databases">
        <authorList>
            <person name="King R."/>
        </authorList>
    </citation>
    <scope>NUCLEOTIDE SEQUENCE</scope>
</reference>
<dbReference type="PANTHER" id="PTHR43570">
    <property type="entry name" value="ALDEHYDE DEHYDROGENASE"/>
    <property type="match status" value="1"/>
</dbReference>
<feature type="active site" evidence="5 6">
    <location>
        <position position="243"/>
    </location>
</feature>
<dbReference type="OrthoDB" id="440325at2759"/>
<evidence type="ECO:0000256" key="7">
    <source>
        <dbReference type="RuleBase" id="RU003345"/>
    </source>
</evidence>
<dbReference type="FunFam" id="3.40.309.10:FF:000003">
    <property type="entry name" value="Aldehyde dehydrogenase"/>
    <property type="match status" value="1"/>
</dbReference>
<dbReference type="PANTHER" id="PTHR43570:SF16">
    <property type="entry name" value="ALDEHYDE DEHYDROGENASE TYPE III, ISOFORM Q"/>
    <property type="match status" value="1"/>
</dbReference>
<evidence type="ECO:0000313" key="11">
    <source>
        <dbReference type="Proteomes" id="UP001152799"/>
    </source>
</evidence>
<evidence type="ECO:0000256" key="6">
    <source>
        <dbReference type="PROSITE-ProRule" id="PRU10007"/>
    </source>
</evidence>
<gene>
    <name evidence="10" type="ORF">CEUTPL_LOCUS8022</name>
</gene>
<dbReference type="Gene3D" id="3.40.309.10">
    <property type="entry name" value="Aldehyde Dehydrogenase, Chain A, domain 2"/>
    <property type="match status" value="1"/>
</dbReference>
<dbReference type="GO" id="GO:0006081">
    <property type="term" value="P:aldehyde metabolic process"/>
    <property type="evidence" value="ECO:0007669"/>
    <property type="project" value="InterPro"/>
</dbReference>
<dbReference type="InterPro" id="IPR015590">
    <property type="entry name" value="Aldehyde_DH_dom"/>
</dbReference>
<dbReference type="GO" id="GO:0004029">
    <property type="term" value="F:aldehyde dehydrogenase (NAD+) activity"/>
    <property type="evidence" value="ECO:0007669"/>
    <property type="project" value="TreeGrafter"/>
</dbReference>
<evidence type="ECO:0000256" key="2">
    <source>
        <dbReference type="ARBA" id="ARBA00023002"/>
    </source>
</evidence>
<dbReference type="Pfam" id="PF00171">
    <property type="entry name" value="Aldedh"/>
    <property type="match status" value="1"/>
</dbReference>
<dbReference type="InterPro" id="IPR016162">
    <property type="entry name" value="Ald_DH_N"/>
</dbReference>
<dbReference type="InterPro" id="IPR016163">
    <property type="entry name" value="Ald_DH_C"/>
</dbReference>
<accession>A0A9N9QEV7</accession>
<keyword evidence="2 4" id="KW-0560">Oxidoreductase</keyword>
<dbReference type="EMBL" id="OU892280">
    <property type="protein sequence ID" value="CAG9767457.1"/>
    <property type="molecule type" value="Genomic_DNA"/>
</dbReference>
<protein>
    <recommendedName>
        <fullName evidence="4">Aldehyde dehydrogenase</fullName>
    </recommendedName>
</protein>
<feature type="active site" evidence="5">
    <location>
        <position position="277"/>
    </location>
</feature>
<feature type="transmembrane region" description="Helical" evidence="8">
    <location>
        <begin position="505"/>
        <end position="525"/>
    </location>
</feature>
<dbReference type="InterPro" id="IPR016161">
    <property type="entry name" value="Ald_DH/histidinol_DH"/>
</dbReference>
<proteinExistence type="inferred from homology"/>
<keyword evidence="8" id="KW-1133">Transmembrane helix</keyword>